<evidence type="ECO:0000256" key="3">
    <source>
        <dbReference type="SAM" id="MobiDB-lite"/>
    </source>
</evidence>
<dbReference type="Gene3D" id="2.30.30.40">
    <property type="entry name" value="SH3 Domains"/>
    <property type="match status" value="1"/>
</dbReference>
<feature type="compositionally biased region" description="Basic and acidic residues" evidence="3">
    <location>
        <begin position="788"/>
        <end position="801"/>
    </location>
</feature>
<feature type="compositionally biased region" description="Basic and acidic residues" evidence="3">
    <location>
        <begin position="273"/>
        <end position="293"/>
    </location>
</feature>
<feature type="compositionally biased region" description="Acidic residues" evidence="3">
    <location>
        <begin position="767"/>
        <end position="781"/>
    </location>
</feature>
<evidence type="ECO:0000256" key="1">
    <source>
        <dbReference type="ARBA" id="ARBA00022443"/>
    </source>
</evidence>
<protein>
    <recommendedName>
        <fullName evidence="4">SH3 domain-containing protein</fullName>
    </recommendedName>
</protein>
<feature type="compositionally biased region" description="Low complexity" evidence="3">
    <location>
        <begin position="85"/>
        <end position="119"/>
    </location>
</feature>
<dbReference type="PANTHER" id="PTHR46026">
    <property type="entry name" value="RHO-TYPE GUANINE NUCLEOTIDE EXCHANGE FACTOR, ISOFORM F"/>
    <property type="match status" value="1"/>
</dbReference>
<dbReference type="InterPro" id="IPR035552">
    <property type="entry name" value="Mti1_SH3"/>
</dbReference>
<dbReference type="SMART" id="SM00326">
    <property type="entry name" value="SH3"/>
    <property type="match status" value="1"/>
</dbReference>
<feature type="compositionally biased region" description="Low complexity" evidence="3">
    <location>
        <begin position="184"/>
        <end position="200"/>
    </location>
</feature>
<feature type="compositionally biased region" description="Pro residues" evidence="3">
    <location>
        <begin position="826"/>
        <end position="835"/>
    </location>
</feature>
<feature type="compositionally biased region" description="Basic and acidic residues" evidence="3">
    <location>
        <begin position="557"/>
        <end position="567"/>
    </location>
</feature>
<dbReference type="InterPro" id="IPR036028">
    <property type="entry name" value="SH3-like_dom_sf"/>
</dbReference>
<keyword evidence="6" id="KW-1185">Reference proteome</keyword>
<dbReference type="SUPFAM" id="SSF50044">
    <property type="entry name" value="SH3-domain"/>
    <property type="match status" value="1"/>
</dbReference>
<feature type="compositionally biased region" description="Polar residues" evidence="3">
    <location>
        <begin position="381"/>
        <end position="390"/>
    </location>
</feature>
<feature type="region of interest" description="Disordered" evidence="3">
    <location>
        <begin position="256"/>
        <end position="958"/>
    </location>
</feature>
<feature type="compositionally biased region" description="Basic and acidic residues" evidence="3">
    <location>
        <begin position="508"/>
        <end position="518"/>
    </location>
</feature>
<evidence type="ECO:0000313" key="5">
    <source>
        <dbReference type="EMBL" id="KXJ85840.1"/>
    </source>
</evidence>
<feature type="region of interest" description="Disordered" evidence="3">
    <location>
        <begin position="1031"/>
        <end position="1050"/>
    </location>
</feature>
<feature type="compositionally biased region" description="Pro residues" evidence="3">
    <location>
        <begin position="719"/>
        <end position="743"/>
    </location>
</feature>
<feature type="compositionally biased region" description="Basic and acidic residues" evidence="3">
    <location>
        <begin position="472"/>
        <end position="490"/>
    </location>
</feature>
<evidence type="ECO:0000313" key="6">
    <source>
        <dbReference type="Proteomes" id="UP000070501"/>
    </source>
</evidence>
<feature type="compositionally biased region" description="Pro residues" evidence="3">
    <location>
        <begin position="624"/>
        <end position="642"/>
    </location>
</feature>
<sequence>MATTPFKVKALFEYASNHEDDLPFAVGQIITVVEVEDADWYVGEYVDDSGTKHEGIFPQNFVEKYEPVAPPRPARSRKKDPENPPVALASPPLPLPVAAAPDDAPAPAPAAELPATESAPEPDHVSLESRPVPPPPPAAVQAAESEPRSPHATKTPSFPNEPQPASKAPEPVPEPAPTSKHSEQAAASSSQASPAKAPASDQRAPPPVAVKSNAFKDRIAAFNKPAAAPVTPFKPTGLGTGGTGFIKKPFVAPPPSRNAYIPPTQQAPVPKVYRREEDPEIKEREAEALENAEKVGLVPGSSQEGQGDDEPKPLSLKERMAMLQKQQAEQAQRHADAVARKAKPKRPSNKPRTESEGPTEAPVGSADDEPIAPLERKETSETTASRQSIDSTRRSMDESPLARQPLPNRRKSTRGMENDGNEADLSGAGDTTEGQEDLTERDDSDGPSQSLSKIPTVPAPGRPSTSQTQEKPSQDPVRRESAESSRAKEEDSAEEIDAGADEEEDIDPEVRRKEELRARMAKMSGGMGMGMMGMHGMLGMPPPPAAPAKKKKAPAPIEHRSSEHAEDAPVSPRGAPPVPIMMALPGMGQPAATAETVPESEEEVVEDTTPVPAASPRTSTAGERPPPPPVPSSSRPPPPPVPAGVKSPSMGSESDDELSESQPKHRSEDVTPSSRAPPPPIPAAIPSLPTSPRDEELAGDELSPSTSSMPPLPTRRNSKPPPIPGAAPPVPGQARPPPPPPPGHASRLSVSENAVPTPMQPGHLDNGEEAEGTDYEGDYDTDIASSAPHKDALKAHTRDDSLDGPGAAQSAPSVPPPVPGAAVPKAVPPPVPSQPAPGSRLSIDAPRAAPPPPPPGRGASYSQDDDYDPFNYNAAQKAQAGFSPTSVSPRLEDVPQFSEPFAAHQAAPPPPPTGRAPPPAPPSAGPPPARGSARQSLDIPRQSMAARRSVDAPRPPAETGFFANDIDLAEHTKWWLTPNGVPPVFQGRKDILVETQESTSSGPAGAVSVNKVVKILFQDYSQTIITVDFDPQDASSGELDQQHEAPPRTLRQDELERAYETYGMQIAQSISGKKDSVVGDGTPHGLVYELLKSYPEALRPVGTRAFGALVYSNIGNAATQTNDEIRAGDIVSIRNARFQGKHGPMHAKYSMEVGKPDHVAIVSEWDGTKKKVKAWEQGRENKKLKQESFKLDDLRSGEVKVWRVMPRSWIGWETAPN</sequence>
<dbReference type="InterPro" id="IPR001452">
    <property type="entry name" value="SH3_domain"/>
</dbReference>
<feature type="compositionally biased region" description="Pro residues" evidence="3">
    <location>
        <begin position="907"/>
        <end position="929"/>
    </location>
</feature>
<feature type="domain" description="SH3" evidence="4">
    <location>
        <begin position="3"/>
        <end position="67"/>
    </location>
</feature>
<dbReference type="InParanoid" id="A0A136ILK5"/>
<organism evidence="5 6">
    <name type="scientific">Microdochium bolleyi</name>
    <dbReference type="NCBI Taxonomy" id="196109"/>
    <lineage>
        <taxon>Eukaryota</taxon>
        <taxon>Fungi</taxon>
        <taxon>Dikarya</taxon>
        <taxon>Ascomycota</taxon>
        <taxon>Pezizomycotina</taxon>
        <taxon>Sordariomycetes</taxon>
        <taxon>Xylariomycetidae</taxon>
        <taxon>Xylariales</taxon>
        <taxon>Microdochiaceae</taxon>
        <taxon>Microdochium</taxon>
    </lineage>
</organism>
<dbReference type="InterPro" id="IPR057402">
    <property type="entry name" value="AIM3_BBC1_C"/>
</dbReference>
<dbReference type="Pfam" id="PF00018">
    <property type="entry name" value="SH3_1"/>
    <property type="match status" value="1"/>
</dbReference>
<gene>
    <name evidence="5" type="ORF">Micbo1qcDRAFT_237316</name>
</gene>
<feature type="compositionally biased region" description="Acidic residues" evidence="3">
    <location>
        <begin position="433"/>
        <end position="445"/>
    </location>
</feature>
<feature type="region of interest" description="Disordered" evidence="3">
    <location>
        <begin position="63"/>
        <end position="212"/>
    </location>
</feature>
<evidence type="ECO:0000256" key="2">
    <source>
        <dbReference type="PROSITE-ProRule" id="PRU00192"/>
    </source>
</evidence>
<dbReference type="CDD" id="cd11887">
    <property type="entry name" value="SH3_Bbc1"/>
    <property type="match status" value="1"/>
</dbReference>
<dbReference type="AlphaFoldDB" id="A0A136ILK5"/>
<dbReference type="FunCoup" id="A0A136ILK5">
    <property type="interactions" value="144"/>
</dbReference>
<feature type="compositionally biased region" description="Acidic residues" evidence="3">
    <location>
        <begin position="491"/>
        <end position="507"/>
    </location>
</feature>
<proteinExistence type="predicted"/>
<name>A0A136ILK5_9PEZI</name>
<dbReference type="OrthoDB" id="207120at2759"/>
<dbReference type="PROSITE" id="PS50002">
    <property type="entry name" value="SH3"/>
    <property type="match status" value="1"/>
</dbReference>
<evidence type="ECO:0000259" key="4">
    <source>
        <dbReference type="PROSITE" id="PS50002"/>
    </source>
</evidence>
<dbReference type="Proteomes" id="UP000070501">
    <property type="component" value="Unassembled WGS sequence"/>
</dbReference>
<dbReference type="PANTHER" id="PTHR46026:SF1">
    <property type="entry name" value="RHO-TYPE GUANINE NUCLEOTIDE EXCHANGE FACTOR, ISOFORM F"/>
    <property type="match status" value="1"/>
</dbReference>
<keyword evidence="1 2" id="KW-0728">SH3 domain</keyword>
<feature type="compositionally biased region" description="Basic and acidic residues" evidence="3">
    <location>
        <begin position="309"/>
        <end position="320"/>
    </location>
</feature>
<feature type="compositionally biased region" description="Basic residues" evidence="3">
    <location>
        <begin position="340"/>
        <end position="349"/>
    </location>
</feature>
<reference evidence="6" key="1">
    <citation type="submission" date="2016-02" db="EMBL/GenBank/DDBJ databases">
        <title>Draft genome sequence of Microdochium bolleyi, a fungal endophyte of beachgrass.</title>
        <authorList>
            <consortium name="DOE Joint Genome Institute"/>
            <person name="David A.S."/>
            <person name="May G."/>
            <person name="Haridas S."/>
            <person name="Lim J."/>
            <person name="Wang M."/>
            <person name="Labutti K."/>
            <person name="Lipzen A."/>
            <person name="Barry K."/>
            <person name="Grigoriev I.V."/>
        </authorList>
    </citation>
    <scope>NUCLEOTIDE SEQUENCE [LARGE SCALE GENOMIC DNA]</scope>
    <source>
        <strain evidence="6">J235TASD1</strain>
    </source>
</reference>
<accession>A0A136ILK5</accession>
<dbReference type="EMBL" id="KQ964274">
    <property type="protein sequence ID" value="KXJ85840.1"/>
    <property type="molecule type" value="Genomic_DNA"/>
</dbReference>
<feature type="compositionally biased region" description="Basic and acidic residues" evidence="3">
    <location>
        <begin position="1040"/>
        <end position="1050"/>
    </location>
</feature>
<dbReference type="STRING" id="196109.A0A136ILK5"/>
<dbReference type="Pfam" id="PF25459">
    <property type="entry name" value="AIM3_BBC1_C"/>
    <property type="match status" value="1"/>
</dbReference>